<dbReference type="InterPro" id="IPR002048">
    <property type="entry name" value="EF_hand_dom"/>
</dbReference>
<dbReference type="HOGENOM" id="CLU_061288_13_0_1"/>
<dbReference type="PANTHER" id="PTHR23048">
    <property type="entry name" value="MYOSIN LIGHT CHAIN 1, 3"/>
    <property type="match status" value="1"/>
</dbReference>
<dbReference type="FunCoup" id="A7RGK2">
    <property type="interactions" value="674"/>
</dbReference>
<keyword evidence="4" id="KW-1185">Reference proteome</keyword>
<dbReference type="InterPro" id="IPR050230">
    <property type="entry name" value="CALM/Myosin/TropC-like"/>
</dbReference>
<dbReference type="AlphaFoldDB" id="A7RGK2"/>
<dbReference type="SUPFAM" id="SSF47473">
    <property type="entry name" value="EF-hand"/>
    <property type="match status" value="1"/>
</dbReference>
<dbReference type="eggNOG" id="KOG0030">
    <property type="taxonomic scope" value="Eukaryota"/>
</dbReference>
<dbReference type="PROSITE" id="PS50222">
    <property type="entry name" value="EF_HAND_2"/>
    <property type="match status" value="2"/>
</dbReference>
<feature type="domain" description="EF-hand" evidence="2">
    <location>
        <begin position="82"/>
        <end position="117"/>
    </location>
</feature>
<dbReference type="KEGG" id="nve:5521820"/>
<dbReference type="CDD" id="cd00051">
    <property type="entry name" value="EFh"/>
    <property type="match status" value="2"/>
</dbReference>
<name>A7RGK2_NEMVE</name>
<dbReference type="Gene3D" id="1.10.238.10">
    <property type="entry name" value="EF-hand"/>
    <property type="match status" value="2"/>
</dbReference>
<dbReference type="Proteomes" id="UP000001593">
    <property type="component" value="Unassembled WGS sequence"/>
</dbReference>
<protein>
    <recommendedName>
        <fullName evidence="2">EF-hand domain-containing protein</fullName>
    </recommendedName>
</protein>
<dbReference type="GO" id="GO:0016460">
    <property type="term" value="C:myosin II complex"/>
    <property type="evidence" value="ECO:0000318"/>
    <property type="project" value="GO_Central"/>
</dbReference>
<dbReference type="SMART" id="SM00054">
    <property type="entry name" value="EFh"/>
    <property type="match status" value="2"/>
</dbReference>
<reference evidence="3 4" key="1">
    <citation type="journal article" date="2007" name="Science">
        <title>Sea anemone genome reveals ancestral eumetazoan gene repertoire and genomic organization.</title>
        <authorList>
            <person name="Putnam N.H."/>
            <person name="Srivastava M."/>
            <person name="Hellsten U."/>
            <person name="Dirks B."/>
            <person name="Chapman J."/>
            <person name="Salamov A."/>
            <person name="Terry A."/>
            <person name="Shapiro H."/>
            <person name="Lindquist E."/>
            <person name="Kapitonov V.V."/>
            <person name="Jurka J."/>
            <person name="Genikhovich G."/>
            <person name="Grigoriev I.V."/>
            <person name="Lucas S.M."/>
            <person name="Steele R.E."/>
            <person name="Finnerty J.R."/>
            <person name="Technau U."/>
            <person name="Martindale M.Q."/>
            <person name="Rokhsar D.S."/>
        </authorList>
    </citation>
    <scope>NUCLEOTIDE SEQUENCE [LARGE SCALE GENOMIC DNA]</scope>
    <source>
        <strain evidence="4">CH2 X CH6</strain>
    </source>
</reference>
<evidence type="ECO:0000313" key="3">
    <source>
        <dbReference type="EMBL" id="EDO49541.1"/>
    </source>
</evidence>
<dbReference type="STRING" id="45351.A7RGK2"/>
<dbReference type="GO" id="GO:0005509">
    <property type="term" value="F:calcium ion binding"/>
    <property type="evidence" value="ECO:0007669"/>
    <property type="project" value="InterPro"/>
</dbReference>
<sequence length="149" mass="16354">MAGLTEEQIGEYREAFSLFDRVGDGKIECDQIGCLLRSLGLNPTGAEVKKIEKDVDPKGIARVSFEEFLPIYTSAYQKKQTGSADEFVEGLRVFDRDGTGTVLAAELRSVLMSLGEKLSDEEVTTLFAPVDDSSGHINYEELVKVVLSN</sequence>
<dbReference type="FunFam" id="1.10.238.10:FF:000178">
    <property type="entry name" value="Calmodulin-2 A"/>
    <property type="match status" value="1"/>
</dbReference>
<dbReference type="OMA" id="GDINYEA"/>
<organism evidence="3 4">
    <name type="scientific">Nematostella vectensis</name>
    <name type="common">Starlet sea anemone</name>
    <dbReference type="NCBI Taxonomy" id="45351"/>
    <lineage>
        <taxon>Eukaryota</taxon>
        <taxon>Metazoa</taxon>
        <taxon>Cnidaria</taxon>
        <taxon>Anthozoa</taxon>
        <taxon>Hexacorallia</taxon>
        <taxon>Actiniaria</taxon>
        <taxon>Edwardsiidae</taxon>
        <taxon>Nematostella</taxon>
    </lineage>
</organism>
<keyword evidence="1" id="KW-0677">Repeat</keyword>
<proteinExistence type="predicted"/>
<dbReference type="PANTHER" id="PTHR23048:SF49">
    <property type="entry name" value="FI08416P-RELATED"/>
    <property type="match status" value="1"/>
</dbReference>
<evidence type="ECO:0000256" key="1">
    <source>
        <dbReference type="ARBA" id="ARBA00022737"/>
    </source>
</evidence>
<dbReference type="PhylomeDB" id="A7RGK2"/>
<evidence type="ECO:0000313" key="4">
    <source>
        <dbReference type="Proteomes" id="UP000001593"/>
    </source>
</evidence>
<dbReference type="InParanoid" id="A7RGK2"/>
<dbReference type="Pfam" id="PF13499">
    <property type="entry name" value="EF-hand_7"/>
    <property type="match status" value="2"/>
</dbReference>
<gene>
    <name evidence="3" type="ORF">NEMVEDRAFT_v1g177611</name>
</gene>
<dbReference type="EMBL" id="DS469509">
    <property type="protein sequence ID" value="EDO49541.1"/>
    <property type="molecule type" value="Genomic_DNA"/>
</dbReference>
<accession>A7RGK2</accession>
<feature type="domain" description="EF-hand" evidence="2">
    <location>
        <begin position="7"/>
        <end position="42"/>
    </location>
</feature>
<dbReference type="InterPro" id="IPR011992">
    <property type="entry name" value="EF-hand-dom_pair"/>
</dbReference>
<evidence type="ECO:0000259" key="2">
    <source>
        <dbReference type="PROSITE" id="PS50222"/>
    </source>
</evidence>
<dbReference type="OrthoDB" id="26525at2759"/>